<sequence length="241" mass="26216">MADVIGYIEGFAFCSIRPAIALSLIPFGGKESLGITLRVPLMLMFATLPQQIGWPANPIAATAVEVLVGLTLGLLLSVAFHAAAAAGALIDQQGGYTIGAAYDPNFRDESALFERLFVWFATLTFFTGTGLRAVYGFFADAWALWPAGAPRPDYMRVMRELAEQRLALSITEGVQFAMPLIGLMLLVDVSLGLMSRYAKRINPFTTARTVKAIVLSFTIVFCVPVLFERLNAIFLRSAILK</sequence>
<evidence type="ECO:0000256" key="1">
    <source>
        <dbReference type="ARBA" id="ARBA00004651"/>
    </source>
</evidence>
<dbReference type="PANTHER" id="PTHR30065:SF1">
    <property type="entry name" value="SURFACE PRESENTATION OF ANTIGENS PROTEIN SPAR"/>
    <property type="match status" value="1"/>
</dbReference>
<protein>
    <submittedName>
        <fullName evidence="8">Type III secretion protein</fullName>
    </submittedName>
</protein>
<evidence type="ECO:0000256" key="2">
    <source>
        <dbReference type="ARBA" id="ARBA00009772"/>
    </source>
</evidence>
<dbReference type="Proteomes" id="UP000484381">
    <property type="component" value="Unassembled WGS sequence"/>
</dbReference>
<feature type="transmembrane region" description="Helical" evidence="7">
    <location>
        <begin position="116"/>
        <end position="138"/>
    </location>
</feature>
<comment type="similarity">
    <text evidence="2">Belongs to the FliR/MopE/SpaR family.</text>
</comment>
<evidence type="ECO:0000256" key="4">
    <source>
        <dbReference type="ARBA" id="ARBA00022692"/>
    </source>
</evidence>
<evidence type="ECO:0000313" key="8">
    <source>
        <dbReference type="EMBL" id="MPW16735.1"/>
    </source>
</evidence>
<keyword evidence="6 7" id="KW-0472">Membrane</keyword>
<feature type="transmembrane region" description="Helical" evidence="7">
    <location>
        <begin position="176"/>
        <end position="197"/>
    </location>
</feature>
<gene>
    <name evidence="8" type="ORF">GCT13_07240</name>
</gene>
<dbReference type="AlphaFoldDB" id="A0A7X1N7K3"/>
<accession>A0A7X1N7K3</accession>
<dbReference type="Pfam" id="PF01311">
    <property type="entry name" value="Bac_export_1"/>
    <property type="match status" value="1"/>
</dbReference>
<keyword evidence="5 7" id="KW-1133">Transmembrane helix</keyword>
<evidence type="ECO:0000256" key="3">
    <source>
        <dbReference type="ARBA" id="ARBA00022475"/>
    </source>
</evidence>
<dbReference type="EMBL" id="WHNP01000005">
    <property type="protein sequence ID" value="MPW16735.1"/>
    <property type="molecule type" value="Genomic_DNA"/>
</dbReference>
<evidence type="ECO:0000256" key="7">
    <source>
        <dbReference type="SAM" id="Phobius"/>
    </source>
</evidence>
<name>A0A7X1N7K3_9BURK</name>
<dbReference type="RefSeq" id="WP_152756409.1">
    <property type="nucleotide sequence ID" value="NZ_WHNP01000005.1"/>
</dbReference>
<evidence type="ECO:0000256" key="5">
    <source>
        <dbReference type="ARBA" id="ARBA00022989"/>
    </source>
</evidence>
<keyword evidence="3" id="KW-1003">Cell membrane</keyword>
<dbReference type="InterPro" id="IPR002010">
    <property type="entry name" value="T3SS_IM_R"/>
</dbReference>
<dbReference type="PANTHER" id="PTHR30065">
    <property type="entry name" value="FLAGELLAR BIOSYNTHETIC PROTEIN FLIR"/>
    <property type="match status" value="1"/>
</dbReference>
<proteinExistence type="inferred from homology"/>
<feature type="transmembrane region" description="Helical" evidence="7">
    <location>
        <begin position="66"/>
        <end position="90"/>
    </location>
</feature>
<feature type="transmembrane region" description="Helical" evidence="7">
    <location>
        <begin position="209"/>
        <end position="227"/>
    </location>
</feature>
<keyword evidence="4 7" id="KW-0812">Transmembrane</keyword>
<comment type="caution">
    <text evidence="8">The sequence shown here is derived from an EMBL/GenBank/DDBJ whole genome shotgun (WGS) entry which is preliminary data.</text>
</comment>
<dbReference type="PRINTS" id="PR00953">
    <property type="entry name" value="TYPE3IMRPROT"/>
</dbReference>
<dbReference type="GO" id="GO:0005886">
    <property type="term" value="C:plasma membrane"/>
    <property type="evidence" value="ECO:0007669"/>
    <property type="project" value="UniProtKB-SubCell"/>
</dbReference>
<keyword evidence="9" id="KW-1185">Reference proteome</keyword>
<feature type="transmembrane region" description="Helical" evidence="7">
    <location>
        <begin position="6"/>
        <end position="28"/>
    </location>
</feature>
<comment type="subcellular location">
    <subcellularLocation>
        <location evidence="1">Cell membrane</location>
        <topology evidence="1">Multi-pass membrane protein</topology>
    </subcellularLocation>
</comment>
<evidence type="ECO:0000313" key="9">
    <source>
        <dbReference type="Proteomes" id="UP000484381"/>
    </source>
</evidence>
<organism evidence="8 9">
    <name type="scientific">Paraburkholderia franconis</name>
    <dbReference type="NCBI Taxonomy" id="2654983"/>
    <lineage>
        <taxon>Bacteria</taxon>
        <taxon>Pseudomonadati</taxon>
        <taxon>Pseudomonadota</taxon>
        <taxon>Betaproteobacteria</taxon>
        <taxon>Burkholderiales</taxon>
        <taxon>Burkholderiaceae</taxon>
        <taxon>Paraburkholderia</taxon>
    </lineage>
</organism>
<dbReference type="GO" id="GO:0006605">
    <property type="term" value="P:protein targeting"/>
    <property type="evidence" value="ECO:0007669"/>
    <property type="project" value="InterPro"/>
</dbReference>
<feature type="transmembrane region" description="Helical" evidence="7">
    <location>
        <begin position="35"/>
        <end position="54"/>
    </location>
</feature>
<evidence type="ECO:0000256" key="6">
    <source>
        <dbReference type="ARBA" id="ARBA00023136"/>
    </source>
</evidence>
<reference evidence="8 9" key="1">
    <citation type="submission" date="2019-10" db="EMBL/GenBank/DDBJ databases">
        <title>Paraburkholderia sp. isolated from nodules of Mimosa pudica from Brazilian Atlantic Forest soils.</title>
        <authorList>
            <person name="Paulitsch F."/>
            <person name="Hungria M."/>
            <person name="Dall'Agnol R."/>
        </authorList>
    </citation>
    <scope>NUCLEOTIDE SEQUENCE [LARGE SCALE GENOMIC DNA]</scope>
    <source>
        <strain evidence="8 9">CNPSo 3157</strain>
    </source>
</reference>